<dbReference type="PANTHER" id="PTHR34580">
    <property type="match status" value="1"/>
</dbReference>
<feature type="domain" description="WYL" evidence="2">
    <location>
        <begin position="135"/>
        <end position="200"/>
    </location>
</feature>
<evidence type="ECO:0000259" key="1">
    <source>
        <dbReference type="Pfam" id="PF08279"/>
    </source>
</evidence>
<accession>A0ABU6K0C8</accession>
<name>A0ABU6K0C8_9RHOO</name>
<dbReference type="Gene3D" id="1.10.10.10">
    <property type="entry name" value="Winged helix-like DNA-binding domain superfamily/Winged helix DNA-binding domain"/>
    <property type="match status" value="1"/>
</dbReference>
<dbReference type="RefSeq" id="WP_327597528.1">
    <property type="nucleotide sequence ID" value="NZ_JAYXHS010000001.1"/>
</dbReference>
<keyword evidence="4" id="KW-1185">Reference proteome</keyword>
<feature type="domain" description="Helix-turn-helix type 11" evidence="1">
    <location>
        <begin position="6"/>
        <end position="59"/>
    </location>
</feature>
<evidence type="ECO:0000313" key="3">
    <source>
        <dbReference type="EMBL" id="MEC5384553.1"/>
    </source>
</evidence>
<dbReference type="InterPro" id="IPR051534">
    <property type="entry name" value="CBASS_pafABC_assoc_protein"/>
</dbReference>
<organism evidence="3 4">
    <name type="scientific">Uliginosibacterium silvisoli</name>
    <dbReference type="NCBI Taxonomy" id="3114758"/>
    <lineage>
        <taxon>Bacteria</taxon>
        <taxon>Pseudomonadati</taxon>
        <taxon>Pseudomonadota</taxon>
        <taxon>Betaproteobacteria</taxon>
        <taxon>Rhodocyclales</taxon>
        <taxon>Zoogloeaceae</taxon>
        <taxon>Uliginosibacterium</taxon>
    </lineage>
</organism>
<dbReference type="Pfam" id="PF08279">
    <property type="entry name" value="HTH_11"/>
    <property type="match status" value="1"/>
</dbReference>
<dbReference type="SUPFAM" id="SSF46785">
    <property type="entry name" value="Winged helix' DNA-binding domain"/>
    <property type="match status" value="1"/>
</dbReference>
<protein>
    <submittedName>
        <fullName evidence="3">YafY family protein</fullName>
    </submittedName>
</protein>
<dbReference type="EMBL" id="JAYXHS010000001">
    <property type="protein sequence ID" value="MEC5384553.1"/>
    <property type="molecule type" value="Genomic_DNA"/>
</dbReference>
<dbReference type="InterPro" id="IPR036390">
    <property type="entry name" value="WH_DNA-bd_sf"/>
</dbReference>
<dbReference type="PROSITE" id="PS52050">
    <property type="entry name" value="WYL"/>
    <property type="match status" value="1"/>
</dbReference>
<evidence type="ECO:0000259" key="2">
    <source>
        <dbReference type="Pfam" id="PF13280"/>
    </source>
</evidence>
<dbReference type="InterPro" id="IPR013196">
    <property type="entry name" value="HTH_11"/>
</dbReference>
<gene>
    <name evidence="3" type="ORF">VVD49_02405</name>
</gene>
<dbReference type="InterPro" id="IPR026881">
    <property type="entry name" value="WYL_dom"/>
</dbReference>
<dbReference type="InterPro" id="IPR036388">
    <property type="entry name" value="WH-like_DNA-bd_sf"/>
</dbReference>
<dbReference type="PANTHER" id="PTHR34580:SF3">
    <property type="entry name" value="PROTEIN PAFB"/>
    <property type="match status" value="1"/>
</dbReference>
<evidence type="ECO:0000313" key="4">
    <source>
        <dbReference type="Proteomes" id="UP001331561"/>
    </source>
</evidence>
<comment type="caution">
    <text evidence="3">The sequence shown here is derived from an EMBL/GenBank/DDBJ whole genome shotgun (WGS) entry which is preliminary data.</text>
</comment>
<reference evidence="3 4" key="1">
    <citation type="submission" date="2024-01" db="EMBL/GenBank/DDBJ databases">
        <title>Uliginosibacterium soil sp. nov.</title>
        <authorList>
            <person name="Lv Y."/>
        </authorList>
    </citation>
    <scope>NUCLEOTIDE SEQUENCE [LARGE SCALE GENOMIC DNA]</scope>
    <source>
        <strain evidence="3 4">H3</strain>
    </source>
</reference>
<sequence length="235" mass="27301">MRRADRLFRLVELLRSRSSCTGAWLADQLQVSLRTLYRDITDLSLSGVPIEGEAGVGYRLKHRIDIPPLTFDIDEIEALLVGTRMVQAWADPELERAALAAMAKIQNVLPEARRREASLARLFVPNYPRGRPPWLGQLRHAVRRRNIIQIDYQKEDGTPSQRELWPLGLFFWGHNWTLVGWCELRGDFRHFRVDRVQTVAVQPAIFPDQKGRRLSDFYDQLERKEGIRMRDNGMA</sequence>
<dbReference type="Pfam" id="PF13280">
    <property type="entry name" value="WYL"/>
    <property type="match status" value="1"/>
</dbReference>
<proteinExistence type="predicted"/>
<dbReference type="Proteomes" id="UP001331561">
    <property type="component" value="Unassembled WGS sequence"/>
</dbReference>